<feature type="domain" description="4Fe-4S ferredoxin-type" evidence="6">
    <location>
        <begin position="190"/>
        <end position="219"/>
    </location>
</feature>
<dbReference type="PROSITE" id="PS00197">
    <property type="entry name" value="2FE2S_FER_1"/>
    <property type="match status" value="1"/>
</dbReference>
<dbReference type="InterPro" id="IPR006058">
    <property type="entry name" value="2Fe2S_fd_BS"/>
</dbReference>
<dbReference type="Pfam" id="PF01193">
    <property type="entry name" value="RNA_pol_L"/>
    <property type="match status" value="1"/>
</dbReference>
<evidence type="ECO:0000256" key="4">
    <source>
        <dbReference type="ARBA" id="ARBA00025804"/>
    </source>
</evidence>
<dbReference type="GO" id="GO:0006351">
    <property type="term" value="P:DNA-templated transcription"/>
    <property type="evidence" value="ECO:0007669"/>
    <property type="project" value="UniProtKB-UniRule"/>
</dbReference>
<dbReference type="PROSITE" id="PS00198">
    <property type="entry name" value="4FE4S_FER_1"/>
    <property type="match status" value="1"/>
</dbReference>
<dbReference type="InterPro" id="IPR011262">
    <property type="entry name" value="DNA-dir_RNA_pol_insert"/>
</dbReference>
<dbReference type="InterPro" id="IPR036643">
    <property type="entry name" value="RNApol_insert_sf"/>
</dbReference>
<name>A0A133U5V5_9EURY</name>
<dbReference type="EC" id="2.7.7.6" evidence="5"/>
<keyword evidence="5" id="KW-0408">Iron</keyword>
<dbReference type="GO" id="GO:0046872">
    <property type="term" value="F:metal ion binding"/>
    <property type="evidence" value="ECO:0007669"/>
    <property type="project" value="UniProtKB-KW"/>
</dbReference>
<evidence type="ECO:0000256" key="3">
    <source>
        <dbReference type="ARBA" id="ARBA00023163"/>
    </source>
</evidence>
<accession>A0A133U5V5</accession>
<keyword evidence="5" id="KW-0479">Metal-binding</keyword>
<organism evidence="7 8">
    <name type="scientific">candidate division MSBL1 archaeon SCGC-AAA259D14</name>
    <dbReference type="NCBI Taxonomy" id="1698261"/>
    <lineage>
        <taxon>Archaea</taxon>
        <taxon>Methanobacteriati</taxon>
        <taxon>Methanobacteriota</taxon>
        <taxon>candidate division MSBL1</taxon>
    </lineage>
</organism>
<evidence type="ECO:0000313" key="7">
    <source>
        <dbReference type="EMBL" id="KXA89565.1"/>
    </source>
</evidence>
<dbReference type="Gene3D" id="3.30.70.3110">
    <property type="match status" value="1"/>
</dbReference>
<reference evidence="7 8" key="1">
    <citation type="journal article" date="2016" name="Sci. Rep.">
        <title>Metabolic traits of an uncultured archaeal lineage -MSBL1- from brine pools of the Red Sea.</title>
        <authorList>
            <person name="Mwirichia R."/>
            <person name="Alam I."/>
            <person name="Rashid M."/>
            <person name="Vinu M."/>
            <person name="Ba-Alawi W."/>
            <person name="Anthony Kamau A."/>
            <person name="Kamanda Ngugi D."/>
            <person name="Goker M."/>
            <person name="Klenk H.P."/>
            <person name="Bajic V."/>
            <person name="Stingl U."/>
        </authorList>
    </citation>
    <scope>NUCLEOTIDE SEQUENCE [LARGE SCALE GENOMIC DNA]</scope>
    <source>
        <strain evidence="7">SCGC-AAA259D14</strain>
    </source>
</reference>
<evidence type="ECO:0000259" key="6">
    <source>
        <dbReference type="PROSITE" id="PS51379"/>
    </source>
</evidence>
<dbReference type="Gene3D" id="3.30.1360.10">
    <property type="entry name" value="RNA polymerase, RBP11-like subunit"/>
    <property type="match status" value="1"/>
</dbReference>
<comment type="subcellular location">
    <subcellularLocation>
        <location evidence="5">Cytoplasm</location>
    </subcellularLocation>
</comment>
<dbReference type="InterPro" id="IPR022842">
    <property type="entry name" value="RNAP_Rpo3/Rpb3/RPAC1"/>
</dbReference>
<dbReference type="NCBIfam" id="NF001988">
    <property type="entry name" value="PRK00783.1"/>
    <property type="match status" value="1"/>
</dbReference>
<dbReference type="GO" id="GO:0051537">
    <property type="term" value="F:2 iron, 2 sulfur cluster binding"/>
    <property type="evidence" value="ECO:0007669"/>
    <property type="project" value="InterPro"/>
</dbReference>
<dbReference type="SMART" id="SM00662">
    <property type="entry name" value="RPOLD"/>
    <property type="match status" value="1"/>
</dbReference>
<dbReference type="GO" id="GO:0000428">
    <property type="term" value="C:DNA-directed RNA polymerase complex"/>
    <property type="evidence" value="ECO:0007669"/>
    <property type="project" value="UniProtKB-KW"/>
</dbReference>
<keyword evidence="1 5" id="KW-0240">DNA-directed RNA polymerase</keyword>
<dbReference type="InterPro" id="IPR011263">
    <property type="entry name" value="DNA-dir_RNA_pol_RpoA/D/Rpb3"/>
</dbReference>
<feature type="binding site" evidence="5">
    <location>
        <position position="200"/>
    </location>
    <ligand>
        <name>[3Fe-4S] cluster</name>
        <dbReference type="ChEBI" id="CHEBI:21137"/>
    </ligand>
</feature>
<dbReference type="GO" id="GO:0016491">
    <property type="term" value="F:oxidoreductase activity"/>
    <property type="evidence" value="ECO:0007669"/>
    <property type="project" value="UniProtKB-ARBA"/>
</dbReference>
<dbReference type="GO" id="GO:0046983">
    <property type="term" value="F:protein dimerization activity"/>
    <property type="evidence" value="ECO:0007669"/>
    <property type="project" value="InterPro"/>
</dbReference>
<comment type="caution">
    <text evidence="7">The sequence shown here is derived from an EMBL/GenBank/DDBJ whole genome shotgun (WGS) entry which is preliminary data.</text>
</comment>
<dbReference type="InterPro" id="IPR017900">
    <property type="entry name" value="4Fe4S_Fe_S_CS"/>
</dbReference>
<dbReference type="EMBL" id="LHXL01000031">
    <property type="protein sequence ID" value="KXA89565.1"/>
    <property type="molecule type" value="Genomic_DNA"/>
</dbReference>
<proteinExistence type="inferred from homology"/>
<keyword evidence="8" id="KW-1185">Reference proteome</keyword>
<keyword evidence="3 5" id="KW-0804">Transcription</keyword>
<dbReference type="SUPFAM" id="SSF56553">
    <property type="entry name" value="Insert subdomain of RNA polymerase alpha subunit"/>
    <property type="match status" value="1"/>
</dbReference>
<dbReference type="GO" id="GO:0005737">
    <property type="term" value="C:cytoplasm"/>
    <property type="evidence" value="ECO:0007669"/>
    <property type="project" value="UniProtKB-SubCell"/>
</dbReference>
<dbReference type="GO" id="GO:0051538">
    <property type="term" value="F:3 iron, 4 sulfur cluster binding"/>
    <property type="evidence" value="ECO:0007669"/>
    <property type="project" value="UniProtKB-KW"/>
</dbReference>
<dbReference type="Proteomes" id="UP000070589">
    <property type="component" value="Unassembled WGS sequence"/>
</dbReference>
<dbReference type="AlphaFoldDB" id="A0A133U5V5"/>
<evidence type="ECO:0000256" key="1">
    <source>
        <dbReference type="ARBA" id="ARBA00022478"/>
    </source>
</evidence>
<evidence type="ECO:0000313" key="8">
    <source>
        <dbReference type="Proteomes" id="UP000070589"/>
    </source>
</evidence>
<keyword evidence="2 5" id="KW-0963">Cytoplasm</keyword>
<dbReference type="PANTHER" id="PTHR11800">
    <property type="entry name" value="DNA-DIRECTED RNA POLYMERASE"/>
    <property type="match status" value="1"/>
</dbReference>
<dbReference type="PROSITE" id="PS51379">
    <property type="entry name" value="4FE4S_FER_2"/>
    <property type="match status" value="1"/>
</dbReference>
<keyword evidence="5" id="KW-0411">Iron-sulfur</keyword>
<evidence type="ECO:0000256" key="5">
    <source>
        <dbReference type="HAMAP-Rule" id="MF_00320"/>
    </source>
</evidence>
<dbReference type="SUPFAM" id="SSF55257">
    <property type="entry name" value="RBP11-like subunits of RNA polymerase"/>
    <property type="match status" value="1"/>
</dbReference>
<feature type="binding site" evidence="5">
    <location>
        <position position="203"/>
    </location>
    <ligand>
        <name>[3Fe-4S] cluster</name>
        <dbReference type="ChEBI" id="CHEBI:21137"/>
    </ligand>
</feature>
<dbReference type="Gene3D" id="2.170.120.12">
    <property type="entry name" value="DNA-directed RNA polymerase, insert domain"/>
    <property type="match status" value="1"/>
</dbReference>
<evidence type="ECO:0000256" key="2">
    <source>
        <dbReference type="ARBA" id="ARBA00022490"/>
    </source>
</evidence>
<comment type="subunit">
    <text evidence="5">Part of the RNA polymerase complex.</text>
</comment>
<dbReference type="PANTHER" id="PTHR11800:SF2">
    <property type="entry name" value="DNA-DIRECTED RNA POLYMERASE II SUBUNIT RPB3"/>
    <property type="match status" value="1"/>
</dbReference>
<sequence>MDIEVIESKKGLLRFLLSGADPAFANSIRRTILQGVPVMAVNEIEVVSNDSVISDEILAHRLGQLPLTTPEGYLLPSECDCIEGRCANCSVSLTLMKEGPAVVSAKDLDSSDPEVRPAQEEAPIVRLGEGQELELTAIARLGYGKEHPNWQPAIASYKYMPIIEIDQEARDDWEDCIEACPKGILKEDDGELIVTDLKECTMCEACSDACPDAIKVEGDPSKFIFRIESTGSFSSTEVVKKALEVLKEKFDSFSEQVEKF</sequence>
<gene>
    <name evidence="5" type="primary">rpo3</name>
    <name evidence="5" type="synonym">rpoD</name>
    <name evidence="7" type="ORF">AKJ62_02830</name>
</gene>
<feature type="binding site" evidence="5">
    <location>
        <position position="206"/>
    </location>
    <ligand>
        <name>[3Fe-4S] cluster</name>
        <dbReference type="ChEBI" id="CHEBI:21137"/>
    </ligand>
</feature>
<comment type="cofactor">
    <cofactor evidence="5">
        <name>[3Fe-4S] cluster</name>
        <dbReference type="ChEBI" id="CHEBI:21137"/>
    </cofactor>
    <text evidence="5">Binds 1 [3Fe-4S] cluster.</text>
</comment>
<dbReference type="GO" id="GO:0003677">
    <property type="term" value="F:DNA binding"/>
    <property type="evidence" value="ECO:0007669"/>
    <property type="project" value="UniProtKB-UniRule"/>
</dbReference>
<keyword evidence="5" id="KW-0003">3Fe-4S</keyword>
<keyword evidence="5" id="KW-0808">Transferase</keyword>
<comment type="catalytic activity">
    <reaction evidence="5">
        <text>RNA(n) + a ribonucleoside 5'-triphosphate = RNA(n+1) + diphosphate</text>
        <dbReference type="Rhea" id="RHEA:21248"/>
        <dbReference type="Rhea" id="RHEA-COMP:14527"/>
        <dbReference type="Rhea" id="RHEA-COMP:17342"/>
        <dbReference type="ChEBI" id="CHEBI:33019"/>
        <dbReference type="ChEBI" id="CHEBI:61557"/>
        <dbReference type="ChEBI" id="CHEBI:140395"/>
        <dbReference type="EC" id="2.7.7.6"/>
    </reaction>
</comment>
<comment type="similarity">
    <text evidence="4 5">Belongs to the archaeal Rpo3/eukaryotic RPB3 RNA polymerase subunit family.</text>
</comment>
<dbReference type="InterPro" id="IPR017896">
    <property type="entry name" value="4Fe4S_Fe-S-bd"/>
</dbReference>
<dbReference type="GO" id="GO:0003899">
    <property type="term" value="F:DNA-directed RNA polymerase activity"/>
    <property type="evidence" value="ECO:0007669"/>
    <property type="project" value="UniProtKB-UniRule"/>
</dbReference>
<dbReference type="HAMAP" id="MF_00320">
    <property type="entry name" value="RNApol_arch_Rpo3"/>
    <property type="match status" value="1"/>
</dbReference>
<keyword evidence="5" id="KW-0548">Nucleotidyltransferase</keyword>
<dbReference type="InterPro" id="IPR036603">
    <property type="entry name" value="RBP11-like"/>
</dbReference>
<dbReference type="InterPro" id="IPR050518">
    <property type="entry name" value="Rpo3/RPB3_RNA_Pol_subunit"/>
</dbReference>
<dbReference type="Pfam" id="PF01000">
    <property type="entry name" value="RNA_pol_A_bac"/>
    <property type="match status" value="1"/>
</dbReference>
<protein>
    <recommendedName>
        <fullName evidence="5">DNA-directed RNA polymerase subunit Rpo3</fullName>
        <ecNumber evidence="5">2.7.7.6</ecNumber>
    </recommendedName>
    <alternativeName>
        <fullName evidence="5">DNA-directed RNA polymerase subunit D</fullName>
    </alternativeName>
</protein>
<comment type="function">
    <text evidence="5">DNA-dependent RNA polymerase (RNAP) catalyzes the transcription of DNA into RNA using the four ribonucleoside triphosphates as substrates.</text>
</comment>